<evidence type="ECO:0000256" key="1">
    <source>
        <dbReference type="ARBA" id="ARBA00007072"/>
    </source>
</evidence>
<dbReference type="AlphaFoldDB" id="A0A1H4FAN9"/>
<evidence type="ECO:0000259" key="4">
    <source>
        <dbReference type="PROSITE" id="PS50853"/>
    </source>
</evidence>
<dbReference type="EMBL" id="FNQP01000019">
    <property type="protein sequence ID" value="SEA94261.1"/>
    <property type="molecule type" value="Genomic_DNA"/>
</dbReference>
<accession>A0A1H4FAN9</accession>
<dbReference type="GO" id="GO:0008810">
    <property type="term" value="F:cellulase activity"/>
    <property type="evidence" value="ECO:0007669"/>
    <property type="project" value="InterPro"/>
</dbReference>
<gene>
    <name evidence="5" type="ORF">SAMN05660964_02900</name>
</gene>
<dbReference type="InterPro" id="IPR003961">
    <property type="entry name" value="FN3_dom"/>
</dbReference>
<dbReference type="InterPro" id="IPR008979">
    <property type="entry name" value="Galactose-bd-like_sf"/>
</dbReference>
<dbReference type="InterPro" id="IPR012341">
    <property type="entry name" value="6hp_glycosidase-like_sf"/>
</dbReference>
<dbReference type="Pfam" id="PF00041">
    <property type="entry name" value="fn3"/>
    <property type="match status" value="1"/>
</dbReference>
<dbReference type="SUPFAM" id="SSF49785">
    <property type="entry name" value="Galactose-binding domain-like"/>
    <property type="match status" value="1"/>
</dbReference>
<dbReference type="GO" id="GO:0000272">
    <property type="term" value="P:polysaccharide catabolic process"/>
    <property type="evidence" value="ECO:0007669"/>
    <property type="project" value="UniProtKB-KW"/>
</dbReference>
<reference evidence="5 6" key="1">
    <citation type="submission" date="2016-10" db="EMBL/GenBank/DDBJ databases">
        <authorList>
            <person name="de Groot N.N."/>
        </authorList>
    </citation>
    <scope>NUCLEOTIDE SEQUENCE [LARGE SCALE GENOMIC DNA]</scope>
    <source>
        <strain evidence="5 6">DSM 21228</strain>
    </source>
</reference>
<feature type="domain" description="Fibronectin type-III" evidence="4">
    <location>
        <begin position="645"/>
        <end position="732"/>
    </location>
</feature>
<dbReference type="SUPFAM" id="SSF81296">
    <property type="entry name" value="E set domains"/>
    <property type="match status" value="1"/>
</dbReference>
<dbReference type="InterPro" id="IPR004197">
    <property type="entry name" value="Cellulase_Ig-like"/>
</dbReference>
<name>A0A1H4FAN9_9GAMM</name>
<dbReference type="OrthoDB" id="9808897at2"/>
<dbReference type="PROSITE" id="PS50853">
    <property type="entry name" value="FN3"/>
    <property type="match status" value="1"/>
</dbReference>
<organism evidence="5 6">
    <name type="scientific">Thiothrix caldifontis</name>
    <dbReference type="NCBI Taxonomy" id="525918"/>
    <lineage>
        <taxon>Bacteria</taxon>
        <taxon>Pseudomonadati</taxon>
        <taxon>Pseudomonadota</taxon>
        <taxon>Gammaproteobacteria</taxon>
        <taxon>Thiotrichales</taxon>
        <taxon>Thiotrichaceae</taxon>
        <taxon>Thiothrix</taxon>
    </lineage>
</organism>
<evidence type="ECO:0000256" key="3">
    <source>
        <dbReference type="ARBA" id="ARBA00023326"/>
    </source>
</evidence>
<dbReference type="Gene3D" id="1.50.10.10">
    <property type="match status" value="1"/>
</dbReference>
<keyword evidence="3" id="KW-0624">Polysaccharide degradation</keyword>
<protein>
    <submittedName>
        <fullName evidence="5">Fibronectin type III domain-containing protein</fullName>
    </submittedName>
</protein>
<dbReference type="SUPFAM" id="SSF48208">
    <property type="entry name" value="Six-hairpin glycosidases"/>
    <property type="match status" value="1"/>
</dbReference>
<dbReference type="InterPro" id="IPR036116">
    <property type="entry name" value="FN3_sf"/>
</dbReference>
<dbReference type="InterPro" id="IPR014756">
    <property type="entry name" value="Ig_E-set"/>
</dbReference>
<dbReference type="InterPro" id="IPR008928">
    <property type="entry name" value="6-hairpin_glycosidase_sf"/>
</dbReference>
<evidence type="ECO:0000256" key="2">
    <source>
        <dbReference type="ARBA" id="ARBA00023277"/>
    </source>
</evidence>
<dbReference type="CDD" id="cd02850">
    <property type="entry name" value="E_set_Cellulase_N"/>
    <property type="match status" value="1"/>
</dbReference>
<dbReference type="Gene3D" id="2.60.120.430">
    <property type="entry name" value="Galactose-binding lectin"/>
    <property type="match status" value="1"/>
</dbReference>
<keyword evidence="2" id="KW-0119">Carbohydrate metabolism</keyword>
<dbReference type="Proteomes" id="UP000199397">
    <property type="component" value="Unassembled WGS sequence"/>
</dbReference>
<proteinExistence type="inferred from homology"/>
<dbReference type="InterPro" id="IPR001701">
    <property type="entry name" value="Glyco_hydro_9"/>
</dbReference>
<dbReference type="RefSeq" id="WP_093069768.1">
    <property type="nucleotide sequence ID" value="NZ_FNQP01000019.1"/>
</dbReference>
<dbReference type="Gene3D" id="2.60.40.10">
    <property type="entry name" value="Immunoglobulins"/>
    <property type="match status" value="2"/>
</dbReference>
<sequence>MKSIFNHDSPIRWLVTRITVFFFMLVALQSVALAAPPSITPYIKYDQFGYLPNMRKVATVVDPHVGSNASESFVPGTGANQYEVRSWSNNSVVYKGTLTSWRNGTIHAQSGDKGWYFDFSSVTSPGSYYIFDTRNKVGSGRFEIGKGVYNNVLKHAVRTFFYQRLNMAKVAPYADAKWTDAAAYERAGQDRSATSRWSKGNVASARNLSGGWMDAGDTNKYTTFAQNAVLHLLDAYRANPTAFGDNFGIPESGNGLSDLLDEIKWELEFLKRMQNATGNGGLFLKVGVDNHNDVSPPSIDTRPRYYLPECTSATLAGSAMFAAASRVYVGIASQVSYANDLLLRAESAWVRARTTTSNFSKFEIACDDGDIKSGDADVGQAGQLQSALIAAIYLYQATGKAEYRTFIESRYSSMEPMSTGWWGPYTQPLQAALLRYAGMSGVTSSVASAIRTQKSGQNGVMSLADYRSGTDLYRAYLPDAQYHWGHNMVRANVGNINHDFANFNLNTADANTYKELAAQHLHWLHGNNPLGLAMLSNMRLYGAEKSANEIYHTWFSDNTIWDNALTSPNGPAPGYLVGGPNRSYSGSVLNISNQPSQKAYRDWNTGYPENSWELSEPGIYYQAAYVQLLARLMSLTATDTQLPTAPKNLISTSTPSTTGVSLSWNPSTDNVGVVAYDLYNGETLLATGLTGTKTTLNKLTCGTNYTFSVRARDVAGNTSAASNKLSIRTAACLPATITLYNDVIGSNWADWSWSATRNFANTTPVKVGSRSIRADLLGWGALSLRHASGITTNSNTKLTFWVYAPAATTLRVSIQTQDNGTEMGNATIKLPANKWTSVSLTRAQLGNPALLKRVNLQLGEANARTVYFDQIVISQ</sequence>
<dbReference type="InterPro" id="IPR013783">
    <property type="entry name" value="Ig-like_fold"/>
</dbReference>
<evidence type="ECO:0000313" key="6">
    <source>
        <dbReference type="Proteomes" id="UP000199397"/>
    </source>
</evidence>
<dbReference type="CDD" id="cd00063">
    <property type="entry name" value="FN3"/>
    <property type="match status" value="1"/>
</dbReference>
<keyword evidence="6" id="KW-1185">Reference proteome</keyword>
<dbReference type="Pfam" id="PF00759">
    <property type="entry name" value="Glyco_hydro_9"/>
    <property type="match status" value="1"/>
</dbReference>
<evidence type="ECO:0000313" key="5">
    <source>
        <dbReference type="EMBL" id="SEA94261.1"/>
    </source>
</evidence>
<comment type="similarity">
    <text evidence="1">Belongs to the glycosyl hydrolase 9 (cellulase E) family.</text>
</comment>
<dbReference type="Pfam" id="PF02927">
    <property type="entry name" value="CelD_N"/>
    <property type="match status" value="1"/>
</dbReference>
<dbReference type="SMART" id="SM00060">
    <property type="entry name" value="FN3"/>
    <property type="match status" value="1"/>
</dbReference>
<dbReference type="SUPFAM" id="SSF49265">
    <property type="entry name" value="Fibronectin type III"/>
    <property type="match status" value="1"/>
</dbReference>
<dbReference type="STRING" id="525918.SAMN05660964_02900"/>